<accession>A0A1M6WLI7</accession>
<gene>
    <name evidence="1" type="ORF">SAMN04488028_11334</name>
</gene>
<name>A0A1M6WLI7_REIAG</name>
<keyword evidence="2" id="KW-1185">Reference proteome</keyword>
<dbReference type="SUPFAM" id="SSF50475">
    <property type="entry name" value="FMN-binding split barrel"/>
    <property type="match status" value="1"/>
</dbReference>
<dbReference type="InterPro" id="IPR012349">
    <property type="entry name" value="Split_barrel_FMN-bd"/>
</dbReference>
<dbReference type="Pfam" id="PF12900">
    <property type="entry name" value="Pyridox_ox_2"/>
    <property type="match status" value="1"/>
</dbReference>
<dbReference type="RefSeq" id="WP_073125567.1">
    <property type="nucleotide sequence ID" value="NZ_FRAA01000013.1"/>
</dbReference>
<sequence length="220" mass="24394">MTQFPKEAKNKVVRGAKRATYDKETIYEILDAGFLCHISFVMNGEPFMIPTAYARSGDKIYIHGSVKSRAIKQTKAGAPICFCVTHLDGLVLARSAFHHSVNYRSAIIYGHANELVVDAGKNEALHLITENFLKGRWNEVRQPNQKELDITSVLEISIESASAKIRTGSPVDDEEDYALDIWAGTLPVETRYAAPVDDTKLRPGIATSPSAKLAWEESKE</sequence>
<evidence type="ECO:0008006" key="3">
    <source>
        <dbReference type="Google" id="ProtNLM"/>
    </source>
</evidence>
<evidence type="ECO:0000313" key="1">
    <source>
        <dbReference type="EMBL" id="SHK94395.1"/>
    </source>
</evidence>
<dbReference type="Proteomes" id="UP000184474">
    <property type="component" value="Unassembled WGS sequence"/>
</dbReference>
<evidence type="ECO:0000313" key="2">
    <source>
        <dbReference type="Proteomes" id="UP000184474"/>
    </source>
</evidence>
<dbReference type="EMBL" id="FRAA01000013">
    <property type="protein sequence ID" value="SHK94395.1"/>
    <property type="molecule type" value="Genomic_DNA"/>
</dbReference>
<protein>
    <recommendedName>
        <fullName evidence="3">Nitroimidazol reductase NimA, pyridoxamine 5'-phosphate oxidase superfamily</fullName>
    </recommendedName>
</protein>
<dbReference type="Gene3D" id="2.30.110.10">
    <property type="entry name" value="Electron Transport, Fmn-binding Protein, Chain A"/>
    <property type="match status" value="1"/>
</dbReference>
<dbReference type="PANTHER" id="PTHR34071">
    <property type="entry name" value="5-NITROIMIDAZOLE ANTIBIOTICS RESISTANCE PROTEIN, NIMA-FAMILY-RELATED PROTEIN-RELATED"/>
    <property type="match status" value="1"/>
</dbReference>
<organism evidence="1 2">
    <name type="scientific">Reichenbachiella agariperforans</name>
    <dbReference type="NCBI Taxonomy" id="156994"/>
    <lineage>
        <taxon>Bacteria</taxon>
        <taxon>Pseudomonadati</taxon>
        <taxon>Bacteroidota</taxon>
        <taxon>Cytophagia</taxon>
        <taxon>Cytophagales</taxon>
        <taxon>Reichenbachiellaceae</taxon>
        <taxon>Reichenbachiella</taxon>
    </lineage>
</organism>
<dbReference type="STRING" id="156994.SAMN04488028_11334"/>
<dbReference type="PANTHER" id="PTHR34071:SF2">
    <property type="entry name" value="FLAVIN-NUCLEOTIDE-BINDING PROTEIN"/>
    <property type="match status" value="1"/>
</dbReference>
<proteinExistence type="predicted"/>
<dbReference type="InterPro" id="IPR024747">
    <property type="entry name" value="Pyridox_Oxase-rel"/>
</dbReference>
<reference evidence="2" key="1">
    <citation type="submission" date="2016-11" db="EMBL/GenBank/DDBJ databases">
        <authorList>
            <person name="Varghese N."/>
            <person name="Submissions S."/>
        </authorList>
    </citation>
    <scope>NUCLEOTIDE SEQUENCE [LARGE SCALE GENOMIC DNA]</scope>
    <source>
        <strain evidence="2">DSM 26134</strain>
    </source>
</reference>
<dbReference type="AlphaFoldDB" id="A0A1M6WLI7"/>